<dbReference type="InterPro" id="IPR020846">
    <property type="entry name" value="MFS_dom"/>
</dbReference>
<keyword evidence="12" id="KW-1185">Reference proteome</keyword>
<reference evidence="11 12" key="1">
    <citation type="submission" date="2016-03" db="EMBL/GenBank/DDBJ databases">
        <authorList>
            <person name="Ploux O."/>
        </authorList>
    </citation>
    <scope>NUCLEOTIDE SEQUENCE [LARGE SCALE GENOMIC DNA]</scope>
    <source>
        <strain evidence="11 12">URUG2</strain>
    </source>
</reference>
<dbReference type="PRINTS" id="PR00171">
    <property type="entry name" value="SUGRTRNSPORT"/>
</dbReference>
<organism evidence="11 12">
    <name type="scientific">Ramularia collo-cygni</name>
    <dbReference type="NCBI Taxonomy" id="112498"/>
    <lineage>
        <taxon>Eukaryota</taxon>
        <taxon>Fungi</taxon>
        <taxon>Dikarya</taxon>
        <taxon>Ascomycota</taxon>
        <taxon>Pezizomycotina</taxon>
        <taxon>Dothideomycetes</taxon>
        <taxon>Dothideomycetidae</taxon>
        <taxon>Mycosphaerellales</taxon>
        <taxon>Mycosphaerellaceae</taxon>
        <taxon>Ramularia</taxon>
    </lineage>
</organism>
<feature type="transmembrane region" description="Helical" evidence="9">
    <location>
        <begin position="66"/>
        <end position="87"/>
    </location>
</feature>
<dbReference type="InterPro" id="IPR036259">
    <property type="entry name" value="MFS_trans_sf"/>
</dbReference>
<name>A0A2D3VJF8_9PEZI</name>
<evidence type="ECO:0000256" key="9">
    <source>
        <dbReference type="SAM" id="Phobius"/>
    </source>
</evidence>
<dbReference type="Proteomes" id="UP000225277">
    <property type="component" value="Unassembled WGS sequence"/>
</dbReference>
<evidence type="ECO:0000256" key="8">
    <source>
        <dbReference type="SAM" id="MobiDB-lite"/>
    </source>
</evidence>
<evidence type="ECO:0000256" key="7">
    <source>
        <dbReference type="RuleBase" id="RU003346"/>
    </source>
</evidence>
<sequence length="537" mass="59458">MPGILSHTGLLGGKISGASLQSGVCVTAASGFLLFGYDQGVMSGIITEPRFLQQFPQMDPQNKSGAIQALVVAIYEIGCLLGSGLIIFVGDKLGRRKSVLIGTLIMLVGTALQATASTLGHMIVGRIVTGFGNGMNTSSIPVWQSEMAPPKIRGFLVLFEGALITGGIMISYWINYGFWFVDQSSFQWRFPIAFQAVFGIMLIIGVLLYPESPRWLIKHGNPDAAREILAVLEDKSPEDLVIIADVEEMDRVNKIVSANKLTPKELFSNGKEMNLWRLSVACLSQAFQQLGGLNLVTYYATTVFEGSLQFDAELSRLMTGFLGTEFFLAALVALFVVDRLGRRVLMLWGAIGMGVCLLVVGTCLSQATPTYKAPAYIATVFIFIYNTFFAIGWLGVTWLYPAEVTPIRIRAEANGFSTCSNWLINYAVVQLAPIMINKIAWKTYFVFMCFNFFHVPVVYWFFPETNGYKLEAMDAIFEKAHETGENPVWTERRVRKGKDVLDIEKHENHPGSDSEPEGGVRGAEIEKEEIREEHARE</sequence>
<evidence type="ECO:0000313" key="11">
    <source>
        <dbReference type="EMBL" id="CZT25677.1"/>
    </source>
</evidence>
<feature type="compositionally biased region" description="Basic and acidic residues" evidence="8">
    <location>
        <begin position="500"/>
        <end position="512"/>
    </location>
</feature>
<keyword evidence="6 9" id="KW-0472">Membrane</keyword>
<feature type="region of interest" description="Disordered" evidence="8">
    <location>
        <begin position="500"/>
        <end position="537"/>
    </location>
</feature>
<dbReference type="InterPro" id="IPR005829">
    <property type="entry name" value="Sugar_transporter_CS"/>
</dbReference>
<proteinExistence type="inferred from homology"/>
<dbReference type="EMBL" id="FJUY01000029">
    <property type="protein sequence ID" value="CZT25677.1"/>
    <property type="molecule type" value="Genomic_DNA"/>
</dbReference>
<feature type="transmembrane region" description="Helical" evidence="9">
    <location>
        <begin position="344"/>
        <end position="367"/>
    </location>
</feature>
<feature type="transmembrane region" description="Helical" evidence="9">
    <location>
        <begin position="317"/>
        <end position="337"/>
    </location>
</feature>
<evidence type="ECO:0000256" key="2">
    <source>
        <dbReference type="ARBA" id="ARBA00010992"/>
    </source>
</evidence>
<comment type="subcellular location">
    <subcellularLocation>
        <location evidence="1">Membrane</location>
        <topology evidence="1">Multi-pass membrane protein</topology>
    </subcellularLocation>
</comment>
<dbReference type="NCBIfam" id="TIGR00879">
    <property type="entry name" value="SP"/>
    <property type="match status" value="1"/>
</dbReference>
<evidence type="ECO:0000313" key="12">
    <source>
        <dbReference type="Proteomes" id="UP000225277"/>
    </source>
</evidence>
<evidence type="ECO:0000256" key="3">
    <source>
        <dbReference type="ARBA" id="ARBA00022448"/>
    </source>
</evidence>
<dbReference type="SUPFAM" id="SSF103473">
    <property type="entry name" value="MFS general substrate transporter"/>
    <property type="match status" value="1"/>
</dbReference>
<dbReference type="RefSeq" id="XP_023632335.1">
    <property type="nucleotide sequence ID" value="XM_023776567.1"/>
</dbReference>
<keyword evidence="5 9" id="KW-1133">Transmembrane helix</keyword>
<evidence type="ECO:0000256" key="1">
    <source>
        <dbReference type="ARBA" id="ARBA00004141"/>
    </source>
</evidence>
<feature type="transmembrane region" description="Helical" evidence="9">
    <location>
        <begin position="99"/>
        <end position="117"/>
    </location>
</feature>
<dbReference type="PROSITE" id="PS50850">
    <property type="entry name" value="MFS"/>
    <property type="match status" value="1"/>
</dbReference>
<dbReference type="AlphaFoldDB" id="A0A2D3VJF8"/>
<dbReference type="PANTHER" id="PTHR48022:SF68">
    <property type="entry name" value="MAJOR FACILITATOR SUPERFAMILY (MFS) PROFILE DOMAIN-CONTAINING PROTEIN-RELATED"/>
    <property type="match status" value="1"/>
</dbReference>
<keyword evidence="11" id="KW-0762">Sugar transport</keyword>
<keyword evidence="4 9" id="KW-0812">Transmembrane</keyword>
<feature type="transmembrane region" description="Helical" evidence="9">
    <location>
        <begin position="444"/>
        <end position="462"/>
    </location>
</feature>
<evidence type="ECO:0000256" key="5">
    <source>
        <dbReference type="ARBA" id="ARBA00022989"/>
    </source>
</evidence>
<dbReference type="FunFam" id="1.20.1250.20:FF:000061">
    <property type="entry name" value="MFS sugar transporter"/>
    <property type="match status" value="1"/>
</dbReference>
<evidence type="ECO:0000256" key="4">
    <source>
        <dbReference type="ARBA" id="ARBA00022692"/>
    </source>
</evidence>
<feature type="compositionally biased region" description="Basic and acidic residues" evidence="8">
    <location>
        <begin position="523"/>
        <end position="537"/>
    </location>
</feature>
<dbReference type="PROSITE" id="PS00216">
    <property type="entry name" value="SUGAR_TRANSPORT_1"/>
    <property type="match status" value="1"/>
</dbReference>
<feature type="transmembrane region" description="Helical" evidence="9">
    <location>
        <begin position="186"/>
        <end position="209"/>
    </location>
</feature>
<dbReference type="GO" id="GO:0016020">
    <property type="term" value="C:membrane"/>
    <property type="evidence" value="ECO:0007669"/>
    <property type="project" value="UniProtKB-SubCell"/>
</dbReference>
<dbReference type="InterPro" id="IPR050360">
    <property type="entry name" value="MFS_Sugar_Transporters"/>
</dbReference>
<dbReference type="GO" id="GO:0005351">
    <property type="term" value="F:carbohydrate:proton symporter activity"/>
    <property type="evidence" value="ECO:0007669"/>
    <property type="project" value="TreeGrafter"/>
</dbReference>
<feature type="transmembrane region" description="Helical" evidence="9">
    <location>
        <begin position="373"/>
        <end position="400"/>
    </location>
</feature>
<dbReference type="GeneID" id="35606365"/>
<dbReference type="Pfam" id="PF00083">
    <property type="entry name" value="Sugar_tr"/>
    <property type="match status" value="1"/>
</dbReference>
<accession>A0A2D3VJF8</accession>
<feature type="domain" description="Major facilitator superfamily (MFS) profile" evidence="10">
    <location>
        <begin position="24"/>
        <end position="466"/>
    </location>
</feature>
<feature type="transmembrane region" description="Helical" evidence="9">
    <location>
        <begin position="155"/>
        <end position="174"/>
    </location>
</feature>
<keyword evidence="3 7" id="KW-0813">Transport</keyword>
<dbReference type="OrthoDB" id="6612291at2759"/>
<dbReference type="Gene3D" id="1.20.1250.20">
    <property type="entry name" value="MFS general substrate transporter like domains"/>
    <property type="match status" value="1"/>
</dbReference>
<gene>
    <name evidence="11" type="ORF">RCC_11346</name>
</gene>
<protein>
    <submittedName>
        <fullName evidence="11">Probable sugar transporter STL1</fullName>
    </submittedName>
</protein>
<comment type="similarity">
    <text evidence="2 7">Belongs to the major facilitator superfamily. Sugar transporter (TC 2.A.1.1) family.</text>
</comment>
<dbReference type="InterPro" id="IPR005828">
    <property type="entry name" value="MFS_sugar_transport-like"/>
</dbReference>
<dbReference type="InterPro" id="IPR003663">
    <property type="entry name" value="Sugar/inositol_transpt"/>
</dbReference>
<feature type="transmembrane region" description="Helical" evidence="9">
    <location>
        <begin position="275"/>
        <end position="297"/>
    </location>
</feature>
<dbReference type="PANTHER" id="PTHR48022">
    <property type="entry name" value="PLASTIDIC GLUCOSE TRANSPORTER 4"/>
    <property type="match status" value="1"/>
</dbReference>
<evidence type="ECO:0000256" key="6">
    <source>
        <dbReference type="ARBA" id="ARBA00023136"/>
    </source>
</evidence>
<evidence type="ECO:0000259" key="10">
    <source>
        <dbReference type="PROSITE" id="PS50850"/>
    </source>
</evidence>